<evidence type="ECO:0000313" key="1">
    <source>
        <dbReference type="Proteomes" id="UP000887576"/>
    </source>
</evidence>
<evidence type="ECO:0000313" key="2">
    <source>
        <dbReference type="WBParaSite" id="JU765_v2.g11164.t1"/>
    </source>
</evidence>
<organism evidence="1 2">
    <name type="scientific">Panagrolaimus sp. JU765</name>
    <dbReference type="NCBI Taxonomy" id="591449"/>
    <lineage>
        <taxon>Eukaryota</taxon>
        <taxon>Metazoa</taxon>
        <taxon>Ecdysozoa</taxon>
        <taxon>Nematoda</taxon>
        <taxon>Chromadorea</taxon>
        <taxon>Rhabditida</taxon>
        <taxon>Tylenchina</taxon>
        <taxon>Panagrolaimomorpha</taxon>
        <taxon>Panagrolaimoidea</taxon>
        <taxon>Panagrolaimidae</taxon>
        <taxon>Panagrolaimus</taxon>
    </lineage>
</organism>
<dbReference type="Proteomes" id="UP000887576">
    <property type="component" value="Unplaced"/>
</dbReference>
<dbReference type="WBParaSite" id="JU765_v2.g11164.t1">
    <property type="protein sequence ID" value="JU765_v2.g11164.t1"/>
    <property type="gene ID" value="JU765_v2.g11164"/>
</dbReference>
<reference evidence="2" key="1">
    <citation type="submission" date="2022-11" db="UniProtKB">
        <authorList>
            <consortium name="WormBaseParasite"/>
        </authorList>
    </citation>
    <scope>IDENTIFICATION</scope>
</reference>
<accession>A0AC34PYJ7</accession>
<name>A0AC34PYJ7_9BILA</name>
<protein>
    <submittedName>
        <fullName evidence="2">G protein-coupled receptor</fullName>
    </submittedName>
</protein>
<proteinExistence type="predicted"/>
<sequence>MFAAFAYACWTVYTFWPNLPTWEIKAILLRADGIYREGIPNFVVASIDDWPLKVLFVYAYVLVGISYLLTIFFNVKVYHNLKSMENQMSVQAKDAHKQISTILIVQAAVPGVICLFPIALAVTLAFLHTNIPNIGLCIGLMFSVIPLANPLLTLIVVRNYRNAVLNRIKTIIPCIWICKKLMKQPISIPVHPIHQSSTQSRNTYAVEQNHELHPEVGQDLKK</sequence>